<dbReference type="InterPro" id="IPR011095">
    <property type="entry name" value="Dala_Dala_lig_C"/>
</dbReference>
<evidence type="ECO:0000256" key="15">
    <source>
        <dbReference type="PROSITE-ProRule" id="PRU00409"/>
    </source>
</evidence>
<keyword evidence="6 15" id="KW-0067">ATP-binding</keyword>
<dbReference type="FunFam" id="3.30.470.20:FF:000008">
    <property type="entry name" value="D-alanine--D-alanine ligase"/>
    <property type="match status" value="1"/>
</dbReference>
<feature type="binding site" evidence="14">
    <location>
        <position position="313"/>
    </location>
    <ligand>
        <name>Mg(2+)</name>
        <dbReference type="ChEBI" id="CHEBI:18420"/>
        <label>2</label>
    </ligand>
</feature>
<comment type="catalytic activity">
    <reaction evidence="12">
        <text>2 D-alanine + ATP = D-alanyl-D-alanine + ADP + phosphate + H(+)</text>
        <dbReference type="Rhea" id="RHEA:11224"/>
        <dbReference type="ChEBI" id="CHEBI:15378"/>
        <dbReference type="ChEBI" id="CHEBI:30616"/>
        <dbReference type="ChEBI" id="CHEBI:43474"/>
        <dbReference type="ChEBI" id="CHEBI:57416"/>
        <dbReference type="ChEBI" id="CHEBI:57822"/>
        <dbReference type="ChEBI" id="CHEBI:456216"/>
        <dbReference type="EC" id="6.3.2.4"/>
    </reaction>
</comment>
<dbReference type="InterPro" id="IPR000291">
    <property type="entry name" value="D-Ala_lig_Van_CS"/>
</dbReference>
<dbReference type="GO" id="GO:0009252">
    <property type="term" value="P:peptidoglycan biosynthetic process"/>
    <property type="evidence" value="ECO:0007669"/>
    <property type="project" value="UniProtKB-UniRule"/>
</dbReference>
<evidence type="ECO:0000256" key="7">
    <source>
        <dbReference type="ARBA" id="ARBA00022842"/>
    </source>
</evidence>
<dbReference type="PROSITE" id="PS00843">
    <property type="entry name" value="DALA_DALA_LIGASE_1"/>
    <property type="match status" value="1"/>
</dbReference>
<dbReference type="Gene3D" id="3.30.470.20">
    <property type="entry name" value="ATP-grasp fold, B domain"/>
    <property type="match status" value="1"/>
</dbReference>
<feature type="active site" evidence="13">
    <location>
        <position position="16"/>
    </location>
</feature>
<dbReference type="InterPro" id="IPR011761">
    <property type="entry name" value="ATP-grasp"/>
</dbReference>
<dbReference type="GO" id="GO:0046872">
    <property type="term" value="F:metal ion binding"/>
    <property type="evidence" value="ECO:0007669"/>
    <property type="project" value="UniProtKB-KW"/>
</dbReference>
<dbReference type="Gene3D" id="3.30.1490.20">
    <property type="entry name" value="ATP-grasp fold, A domain"/>
    <property type="match status" value="1"/>
</dbReference>
<reference evidence="17" key="1">
    <citation type="submission" date="2021-06" db="EMBL/GenBank/DDBJ databases">
        <title>Description of novel taxa of the family Lachnospiraceae.</title>
        <authorList>
            <person name="Chaplin A.V."/>
            <person name="Sokolova S.R."/>
            <person name="Pikina A.P."/>
            <person name="Korzhanova M."/>
            <person name="Belova V."/>
            <person name="Korostin D."/>
            <person name="Efimov B.A."/>
        </authorList>
    </citation>
    <scope>NUCLEOTIDE SEQUENCE</scope>
    <source>
        <strain evidence="17">ASD5720</strain>
    </source>
</reference>
<comment type="cofactor">
    <cofactor evidence="14">
        <name>Mg(2+)</name>
        <dbReference type="ChEBI" id="CHEBI:18420"/>
    </cofactor>
    <cofactor evidence="14">
        <name>Mn(2+)</name>
        <dbReference type="ChEBI" id="CHEBI:29035"/>
    </cofactor>
    <text evidence="14">Binds 2 magnesium or manganese ions per subunit.</text>
</comment>
<dbReference type="Proteomes" id="UP000712157">
    <property type="component" value="Unassembled WGS sequence"/>
</dbReference>
<dbReference type="NCBIfam" id="NF002528">
    <property type="entry name" value="PRK01966.1-4"/>
    <property type="match status" value="1"/>
</dbReference>
<protein>
    <recommendedName>
        <fullName evidence="12">D-alanine--D-alanine ligase</fullName>
        <ecNumber evidence="12">6.3.2.4</ecNumber>
    </recommendedName>
    <alternativeName>
        <fullName evidence="12">D-Ala-D-Ala ligase</fullName>
    </alternativeName>
    <alternativeName>
        <fullName evidence="12">D-alanylalanine synthetase</fullName>
    </alternativeName>
</protein>
<keyword evidence="8 12" id="KW-0133">Cell shape</keyword>
<keyword evidence="10 14" id="KW-0464">Manganese</keyword>
<evidence type="ECO:0000256" key="1">
    <source>
        <dbReference type="ARBA" id="ARBA00001936"/>
    </source>
</evidence>
<evidence type="ECO:0000256" key="5">
    <source>
        <dbReference type="ARBA" id="ARBA00022741"/>
    </source>
</evidence>
<evidence type="ECO:0000313" key="18">
    <source>
        <dbReference type="Proteomes" id="UP000712157"/>
    </source>
</evidence>
<feature type="active site" evidence="13">
    <location>
        <position position="188"/>
    </location>
</feature>
<dbReference type="InterPro" id="IPR016185">
    <property type="entry name" value="PreATP-grasp_dom_sf"/>
</dbReference>
<dbReference type="HAMAP" id="MF_00047">
    <property type="entry name" value="Dala_Dala_lig"/>
    <property type="match status" value="1"/>
</dbReference>
<gene>
    <name evidence="17" type="primary">vanG</name>
    <name evidence="12" type="synonym">ddl</name>
    <name evidence="17" type="ORF">KTH89_06845</name>
</gene>
<dbReference type="Pfam" id="PF01820">
    <property type="entry name" value="Dala_Dala_lig_N"/>
    <property type="match status" value="1"/>
</dbReference>
<keyword evidence="7 14" id="KW-0460">Magnesium</keyword>
<feature type="binding site" evidence="14">
    <location>
        <position position="311"/>
    </location>
    <ligand>
        <name>Mg(2+)</name>
        <dbReference type="ChEBI" id="CHEBI:18420"/>
        <label>2</label>
    </ligand>
</feature>
<comment type="cofactor">
    <cofactor evidence="1">
        <name>Mn(2+)</name>
        <dbReference type="ChEBI" id="CHEBI:29035"/>
    </cofactor>
</comment>
<comment type="pathway">
    <text evidence="12">Cell wall biogenesis; peptidoglycan biosynthesis.</text>
</comment>
<proteinExistence type="inferred from homology"/>
<evidence type="ECO:0000256" key="13">
    <source>
        <dbReference type="PIRSR" id="PIRSR039102-1"/>
    </source>
</evidence>
<sequence>MELKSIAVLFGGNSNEYEVSLESAHAVITHLNREKYEVIPVGITREGGWYRFRGDAEKILADTWCNGQDCTPAIISPDRTQRCLIEFRQGSTLRTPLDLAFPVLHGKNGEDGTVQGLIQLAGIPLVGCDTLSSAVGMDKDIAHTIVRAAGVKVPRSVVLYEEIDREKLAGCTSTFTYPLYVKPVKAGSSFGITRVTDASCLIDAVQSAFQVDDKVVIEEEIPGFEVGCSVLGNLKLVIGTVDEIECPGGFFDFEEKYHRKEAKIHMPARIDAQTAAKIRETAAIIYRALNCKGFARVDMFLTPEGDVVFNEVNTIPGLTAVSRYPSMLKDVGISFEEMLDRLVGLAMQDGK</sequence>
<dbReference type="InterPro" id="IPR005905">
    <property type="entry name" value="D_ala_D_ala"/>
</dbReference>
<dbReference type="GO" id="GO:0008360">
    <property type="term" value="P:regulation of cell shape"/>
    <property type="evidence" value="ECO:0007669"/>
    <property type="project" value="UniProtKB-KW"/>
</dbReference>
<accession>A0A949JW45</accession>
<keyword evidence="12" id="KW-0963">Cytoplasm</keyword>
<feature type="binding site" evidence="14">
    <location>
        <position position="311"/>
    </location>
    <ligand>
        <name>Mg(2+)</name>
        <dbReference type="ChEBI" id="CHEBI:18420"/>
        <label>1</label>
    </ligand>
</feature>
<comment type="similarity">
    <text evidence="2 12">Belongs to the D-alanine--D-alanine ligase family.</text>
</comment>
<dbReference type="SUPFAM" id="SSF56059">
    <property type="entry name" value="Glutathione synthetase ATP-binding domain-like"/>
    <property type="match status" value="1"/>
</dbReference>
<evidence type="ECO:0000256" key="6">
    <source>
        <dbReference type="ARBA" id="ARBA00022840"/>
    </source>
</evidence>
<dbReference type="GO" id="GO:0008716">
    <property type="term" value="F:D-alanine-D-alanine ligase activity"/>
    <property type="evidence" value="ECO:0007669"/>
    <property type="project" value="UniProtKB-UniRule"/>
</dbReference>
<comment type="function">
    <text evidence="12">Cell wall formation.</text>
</comment>
<dbReference type="PROSITE" id="PS00844">
    <property type="entry name" value="DALA_DALA_LIGASE_2"/>
    <property type="match status" value="1"/>
</dbReference>
<dbReference type="PANTHER" id="PTHR23132">
    <property type="entry name" value="D-ALANINE--D-ALANINE LIGASE"/>
    <property type="match status" value="1"/>
</dbReference>
<dbReference type="GO" id="GO:0071555">
    <property type="term" value="P:cell wall organization"/>
    <property type="evidence" value="ECO:0007669"/>
    <property type="project" value="UniProtKB-KW"/>
</dbReference>
<evidence type="ECO:0000256" key="11">
    <source>
        <dbReference type="ARBA" id="ARBA00023316"/>
    </source>
</evidence>
<evidence type="ECO:0000259" key="16">
    <source>
        <dbReference type="PROSITE" id="PS50975"/>
    </source>
</evidence>
<dbReference type="RefSeq" id="WP_238721158.1">
    <property type="nucleotide sequence ID" value="NZ_JAHQCW010000008.1"/>
</dbReference>
<dbReference type="NCBIfam" id="NF000091">
    <property type="entry name" value="D_ala_D_ser_VanG"/>
    <property type="match status" value="1"/>
</dbReference>
<dbReference type="SUPFAM" id="SSF52440">
    <property type="entry name" value="PreATP-grasp domain"/>
    <property type="match status" value="1"/>
</dbReference>
<organism evidence="17 18">
    <name type="scientific">Diplocloster agilis</name>
    <dbReference type="NCBI Taxonomy" id="2850323"/>
    <lineage>
        <taxon>Bacteria</taxon>
        <taxon>Bacillati</taxon>
        <taxon>Bacillota</taxon>
        <taxon>Clostridia</taxon>
        <taxon>Lachnospirales</taxon>
        <taxon>Lachnospiraceae</taxon>
        <taxon>Diplocloster</taxon>
    </lineage>
</organism>
<evidence type="ECO:0000256" key="8">
    <source>
        <dbReference type="ARBA" id="ARBA00022960"/>
    </source>
</evidence>
<dbReference type="EC" id="6.3.2.4" evidence="12"/>
<comment type="subcellular location">
    <subcellularLocation>
        <location evidence="12">Cytoplasm</location>
    </subcellularLocation>
</comment>
<dbReference type="InterPro" id="IPR011127">
    <property type="entry name" value="Dala_Dala_lig_N"/>
</dbReference>
<dbReference type="GO" id="GO:0005829">
    <property type="term" value="C:cytosol"/>
    <property type="evidence" value="ECO:0007669"/>
    <property type="project" value="TreeGrafter"/>
</dbReference>
<evidence type="ECO:0000256" key="4">
    <source>
        <dbReference type="ARBA" id="ARBA00022723"/>
    </source>
</evidence>
<feature type="active site" evidence="13">
    <location>
        <position position="322"/>
    </location>
</feature>
<evidence type="ECO:0000256" key="12">
    <source>
        <dbReference type="HAMAP-Rule" id="MF_00047"/>
    </source>
</evidence>
<keyword evidence="4 14" id="KW-0479">Metal-binding</keyword>
<feature type="binding site" evidence="14">
    <location>
        <position position="298"/>
    </location>
    <ligand>
        <name>Mg(2+)</name>
        <dbReference type="ChEBI" id="CHEBI:18420"/>
        <label>1</label>
    </ligand>
</feature>
<keyword evidence="11 12" id="KW-0961">Cell wall biogenesis/degradation</keyword>
<evidence type="ECO:0000256" key="9">
    <source>
        <dbReference type="ARBA" id="ARBA00022984"/>
    </source>
</evidence>
<keyword evidence="18" id="KW-1185">Reference proteome</keyword>
<evidence type="ECO:0000313" key="17">
    <source>
        <dbReference type="EMBL" id="MBU9736250.1"/>
    </source>
</evidence>
<keyword evidence="3 12" id="KW-0436">Ligase</keyword>
<keyword evidence="9 12" id="KW-0573">Peptidoglycan synthesis</keyword>
<dbReference type="PIRSF" id="PIRSF039102">
    <property type="entry name" value="Ddl/VanB"/>
    <property type="match status" value="1"/>
</dbReference>
<dbReference type="PROSITE" id="PS50975">
    <property type="entry name" value="ATP_GRASP"/>
    <property type="match status" value="1"/>
</dbReference>
<dbReference type="AlphaFoldDB" id="A0A949JW45"/>
<evidence type="ECO:0000256" key="3">
    <source>
        <dbReference type="ARBA" id="ARBA00022598"/>
    </source>
</evidence>
<evidence type="ECO:0000256" key="14">
    <source>
        <dbReference type="PIRSR" id="PIRSR039102-3"/>
    </source>
</evidence>
<comment type="caution">
    <text evidence="17">The sequence shown here is derived from an EMBL/GenBank/DDBJ whole genome shotgun (WGS) entry which is preliminary data.</text>
</comment>
<dbReference type="PANTHER" id="PTHR23132:SF25">
    <property type="entry name" value="D-ALANINE--D-ALANINE LIGASE A"/>
    <property type="match status" value="1"/>
</dbReference>
<dbReference type="EMBL" id="JAHQCW010000008">
    <property type="protein sequence ID" value="MBU9736250.1"/>
    <property type="molecule type" value="Genomic_DNA"/>
</dbReference>
<name>A0A949JW45_9FIRM</name>
<dbReference type="InterPro" id="IPR013815">
    <property type="entry name" value="ATP_grasp_subdomain_1"/>
</dbReference>
<evidence type="ECO:0000256" key="10">
    <source>
        <dbReference type="ARBA" id="ARBA00023211"/>
    </source>
</evidence>
<dbReference type="Pfam" id="PF07478">
    <property type="entry name" value="Dala_Dala_lig_C"/>
    <property type="match status" value="1"/>
</dbReference>
<dbReference type="GO" id="GO:0005524">
    <property type="term" value="F:ATP binding"/>
    <property type="evidence" value="ECO:0007669"/>
    <property type="project" value="UniProtKB-UniRule"/>
</dbReference>
<dbReference type="NCBIfam" id="TIGR01205">
    <property type="entry name" value="D_ala_D_alaTIGR"/>
    <property type="match status" value="1"/>
</dbReference>
<evidence type="ECO:0000256" key="2">
    <source>
        <dbReference type="ARBA" id="ARBA00010871"/>
    </source>
</evidence>
<keyword evidence="5 15" id="KW-0547">Nucleotide-binding</keyword>
<dbReference type="Gene3D" id="3.40.50.20">
    <property type="match status" value="1"/>
</dbReference>
<feature type="domain" description="ATP-grasp" evidence="16">
    <location>
        <begin position="143"/>
        <end position="344"/>
    </location>
</feature>